<evidence type="ECO:0000313" key="3">
    <source>
        <dbReference type="Proteomes" id="UP000037510"/>
    </source>
</evidence>
<protein>
    <submittedName>
        <fullName evidence="2">Retrovirus-related Pol polyprotein from transposon TNT 1-94</fullName>
    </submittedName>
</protein>
<sequence>MLDQNKIRDVVILEKSQKEDTVTISVANTDSVGESMEESVVKLETLDQTSSSDSEYLVGQNNDCDKQQEKEDDRGVQDEGESSSARTQTIYEEEEKEKTQRNKASRYGFANMSTTSIEDGMTFVEAINGPEKQQWLQAMAEELQSFKGNKVWEIIDAPDNVSVVQCKWALRKTYNCDYKVRYRARLVT</sequence>
<reference evidence="2 3" key="1">
    <citation type="journal article" date="2015" name="Genome Biol. Evol.">
        <title>The genome of winter moth (Operophtera brumata) provides a genomic perspective on sexual dimorphism and phenology.</title>
        <authorList>
            <person name="Derks M.F."/>
            <person name="Smit S."/>
            <person name="Salis L."/>
            <person name="Schijlen E."/>
            <person name="Bossers A."/>
            <person name="Mateman C."/>
            <person name="Pijl A.S."/>
            <person name="de Ridder D."/>
            <person name="Groenen M.A."/>
            <person name="Visser M.E."/>
            <person name="Megens H.J."/>
        </authorList>
    </citation>
    <scope>NUCLEOTIDE SEQUENCE [LARGE SCALE GENOMIC DNA]</scope>
    <source>
        <strain evidence="2">WM2013NL</strain>
        <tissue evidence="2">Head and thorax</tissue>
    </source>
</reference>
<accession>A0A0L7L039</accession>
<feature type="compositionally biased region" description="Basic and acidic residues" evidence="1">
    <location>
        <begin position="63"/>
        <end position="77"/>
    </location>
</feature>
<dbReference type="AlphaFoldDB" id="A0A0L7L039"/>
<gene>
    <name evidence="2" type="ORF">OBRU01_17818</name>
</gene>
<dbReference type="Proteomes" id="UP000037510">
    <property type="component" value="Unassembled WGS sequence"/>
</dbReference>
<comment type="caution">
    <text evidence="2">The sequence shown here is derived from an EMBL/GenBank/DDBJ whole genome shotgun (WGS) entry which is preliminary data.</text>
</comment>
<dbReference type="STRING" id="104452.A0A0L7L039"/>
<organism evidence="2 3">
    <name type="scientific">Operophtera brumata</name>
    <name type="common">Winter moth</name>
    <name type="synonym">Phalaena brumata</name>
    <dbReference type="NCBI Taxonomy" id="104452"/>
    <lineage>
        <taxon>Eukaryota</taxon>
        <taxon>Metazoa</taxon>
        <taxon>Ecdysozoa</taxon>
        <taxon>Arthropoda</taxon>
        <taxon>Hexapoda</taxon>
        <taxon>Insecta</taxon>
        <taxon>Pterygota</taxon>
        <taxon>Neoptera</taxon>
        <taxon>Endopterygota</taxon>
        <taxon>Lepidoptera</taxon>
        <taxon>Glossata</taxon>
        <taxon>Ditrysia</taxon>
        <taxon>Geometroidea</taxon>
        <taxon>Geometridae</taxon>
        <taxon>Larentiinae</taxon>
        <taxon>Operophtera</taxon>
    </lineage>
</organism>
<keyword evidence="3" id="KW-1185">Reference proteome</keyword>
<feature type="compositionally biased region" description="Polar residues" evidence="1">
    <location>
        <begin position="46"/>
        <end position="62"/>
    </location>
</feature>
<proteinExistence type="predicted"/>
<feature type="region of interest" description="Disordered" evidence="1">
    <location>
        <begin position="44"/>
        <end position="106"/>
    </location>
</feature>
<evidence type="ECO:0000313" key="2">
    <source>
        <dbReference type="EMBL" id="KOB68780.1"/>
    </source>
</evidence>
<dbReference type="EMBL" id="JTDY01003954">
    <property type="protein sequence ID" value="KOB68780.1"/>
    <property type="molecule type" value="Genomic_DNA"/>
</dbReference>
<evidence type="ECO:0000256" key="1">
    <source>
        <dbReference type="SAM" id="MobiDB-lite"/>
    </source>
</evidence>
<name>A0A0L7L039_OPEBR</name>